<feature type="region of interest" description="Disordered" evidence="1">
    <location>
        <begin position="1"/>
        <end position="20"/>
    </location>
</feature>
<feature type="compositionally biased region" description="Low complexity" evidence="1">
    <location>
        <begin position="7"/>
        <end position="16"/>
    </location>
</feature>
<feature type="region of interest" description="Disordered" evidence="1">
    <location>
        <begin position="122"/>
        <end position="143"/>
    </location>
</feature>
<sequence>MRRRSRYTSTRYALSRLPRRSQPPPIDFTSVPLAIYHSDISMGNFLLDPATQRVWLINFEHVGAFSLPFRAFALYNTGSAFAVAGCGDAARRRAGKTLTSIVHAANSLRMCGDESLGLGGDGSVRVRPKRKQRVGTAEAMKGE</sequence>
<keyword evidence="3" id="KW-1185">Reference proteome</keyword>
<protein>
    <submittedName>
        <fullName evidence="2">Uncharacterized protein</fullName>
    </submittedName>
</protein>
<reference evidence="2" key="1">
    <citation type="submission" date="2023-03" db="EMBL/GenBank/DDBJ databases">
        <title>Massive genome expansion in bonnet fungi (Mycena s.s.) driven by repeated elements and novel gene families across ecological guilds.</title>
        <authorList>
            <consortium name="Lawrence Berkeley National Laboratory"/>
            <person name="Harder C.B."/>
            <person name="Miyauchi S."/>
            <person name="Viragh M."/>
            <person name="Kuo A."/>
            <person name="Thoen E."/>
            <person name="Andreopoulos B."/>
            <person name="Lu D."/>
            <person name="Skrede I."/>
            <person name="Drula E."/>
            <person name="Henrissat B."/>
            <person name="Morin E."/>
            <person name="Kohler A."/>
            <person name="Barry K."/>
            <person name="LaButti K."/>
            <person name="Morin E."/>
            <person name="Salamov A."/>
            <person name="Lipzen A."/>
            <person name="Mereny Z."/>
            <person name="Hegedus B."/>
            <person name="Baldrian P."/>
            <person name="Stursova M."/>
            <person name="Weitz H."/>
            <person name="Taylor A."/>
            <person name="Grigoriev I.V."/>
            <person name="Nagy L.G."/>
            <person name="Martin F."/>
            <person name="Kauserud H."/>
        </authorList>
    </citation>
    <scope>NUCLEOTIDE SEQUENCE</scope>
    <source>
        <strain evidence="2">CBHHK002</strain>
    </source>
</reference>
<evidence type="ECO:0000313" key="2">
    <source>
        <dbReference type="EMBL" id="KAJ7326363.1"/>
    </source>
</evidence>
<evidence type="ECO:0000313" key="3">
    <source>
        <dbReference type="Proteomes" id="UP001218218"/>
    </source>
</evidence>
<name>A0AAD6ZKJ6_9AGAR</name>
<dbReference type="Proteomes" id="UP001218218">
    <property type="component" value="Unassembled WGS sequence"/>
</dbReference>
<accession>A0AAD6ZKJ6</accession>
<comment type="caution">
    <text evidence="2">The sequence shown here is derived from an EMBL/GenBank/DDBJ whole genome shotgun (WGS) entry which is preliminary data.</text>
</comment>
<proteinExistence type="predicted"/>
<organism evidence="2 3">
    <name type="scientific">Mycena albidolilacea</name>
    <dbReference type="NCBI Taxonomy" id="1033008"/>
    <lineage>
        <taxon>Eukaryota</taxon>
        <taxon>Fungi</taxon>
        <taxon>Dikarya</taxon>
        <taxon>Basidiomycota</taxon>
        <taxon>Agaricomycotina</taxon>
        <taxon>Agaricomycetes</taxon>
        <taxon>Agaricomycetidae</taxon>
        <taxon>Agaricales</taxon>
        <taxon>Marasmiineae</taxon>
        <taxon>Mycenaceae</taxon>
        <taxon>Mycena</taxon>
    </lineage>
</organism>
<dbReference type="AlphaFoldDB" id="A0AAD6ZKJ6"/>
<dbReference type="EMBL" id="JARIHO010000042">
    <property type="protein sequence ID" value="KAJ7326363.1"/>
    <property type="molecule type" value="Genomic_DNA"/>
</dbReference>
<gene>
    <name evidence="2" type="ORF">DFH08DRAFT_337999</name>
</gene>
<evidence type="ECO:0000256" key="1">
    <source>
        <dbReference type="SAM" id="MobiDB-lite"/>
    </source>
</evidence>